<dbReference type="EMBL" id="BGPR01009673">
    <property type="protein sequence ID" value="GBN41534.1"/>
    <property type="molecule type" value="Genomic_DNA"/>
</dbReference>
<feature type="compositionally biased region" description="Basic and acidic residues" evidence="1">
    <location>
        <begin position="106"/>
        <end position="117"/>
    </location>
</feature>
<protein>
    <submittedName>
        <fullName evidence="2">Uncharacterized protein</fullName>
    </submittedName>
</protein>
<evidence type="ECO:0000313" key="3">
    <source>
        <dbReference type="Proteomes" id="UP000499080"/>
    </source>
</evidence>
<feature type="compositionally biased region" description="Polar residues" evidence="1">
    <location>
        <begin position="61"/>
        <end position="70"/>
    </location>
</feature>
<proteinExistence type="predicted"/>
<feature type="compositionally biased region" description="Low complexity" evidence="1">
    <location>
        <begin position="26"/>
        <end position="46"/>
    </location>
</feature>
<evidence type="ECO:0000256" key="1">
    <source>
        <dbReference type="SAM" id="MobiDB-lite"/>
    </source>
</evidence>
<organism evidence="2 3">
    <name type="scientific">Araneus ventricosus</name>
    <name type="common">Orbweaver spider</name>
    <name type="synonym">Epeira ventricosa</name>
    <dbReference type="NCBI Taxonomy" id="182803"/>
    <lineage>
        <taxon>Eukaryota</taxon>
        <taxon>Metazoa</taxon>
        <taxon>Ecdysozoa</taxon>
        <taxon>Arthropoda</taxon>
        <taxon>Chelicerata</taxon>
        <taxon>Arachnida</taxon>
        <taxon>Araneae</taxon>
        <taxon>Araneomorphae</taxon>
        <taxon>Entelegynae</taxon>
        <taxon>Araneoidea</taxon>
        <taxon>Araneidae</taxon>
        <taxon>Araneus</taxon>
    </lineage>
</organism>
<evidence type="ECO:0000313" key="2">
    <source>
        <dbReference type="EMBL" id="GBN41534.1"/>
    </source>
</evidence>
<gene>
    <name evidence="2" type="ORF">AVEN_90631_1</name>
</gene>
<feature type="compositionally biased region" description="Basic and acidic residues" evidence="1">
    <location>
        <begin position="72"/>
        <end position="96"/>
    </location>
</feature>
<dbReference type="AlphaFoldDB" id="A0A4Y2NRB8"/>
<comment type="caution">
    <text evidence="2">The sequence shown here is derived from an EMBL/GenBank/DDBJ whole genome shotgun (WGS) entry which is preliminary data.</text>
</comment>
<sequence length="239" mass="26630">MATRRWAGGPLIDENGEVVGRRGRNSRGNWRGTHNNHKSSPNSNSPQDDWSYVGHKGRKFQPSNVTQAPSHSIDKERLDVNRTHQSSDKQEKEIEHNISSYSTSDESSHKPLARKETIPSLEKSPSPDTLTNARSPNLVTPSEVGAPSSNLTTHGILDTYLSLDISGKPEFLDTLDERESWALINSLREIPIQLNPRVLSKEEEILALNKTASALIAFQEITLTTTTHLHIIQQETPAF</sequence>
<keyword evidence="3" id="KW-1185">Reference proteome</keyword>
<feature type="region of interest" description="Disordered" evidence="1">
    <location>
        <begin position="1"/>
        <end position="150"/>
    </location>
</feature>
<reference evidence="2 3" key="1">
    <citation type="journal article" date="2019" name="Sci. Rep.">
        <title>Orb-weaving spider Araneus ventricosus genome elucidates the spidroin gene catalogue.</title>
        <authorList>
            <person name="Kono N."/>
            <person name="Nakamura H."/>
            <person name="Ohtoshi R."/>
            <person name="Moran D.A.P."/>
            <person name="Shinohara A."/>
            <person name="Yoshida Y."/>
            <person name="Fujiwara M."/>
            <person name="Mori M."/>
            <person name="Tomita M."/>
            <person name="Arakawa K."/>
        </authorList>
    </citation>
    <scope>NUCLEOTIDE SEQUENCE [LARGE SCALE GENOMIC DNA]</scope>
</reference>
<accession>A0A4Y2NRB8</accession>
<feature type="compositionally biased region" description="Polar residues" evidence="1">
    <location>
        <begin position="126"/>
        <end position="140"/>
    </location>
</feature>
<name>A0A4Y2NRB8_ARAVE</name>
<dbReference type="Proteomes" id="UP000499080">
    <property type="component" value="Unassembled WGS sequence"/>
</dbReference>